<comment type="caution">
    <text evidence="1">The sequence shown here is derived from an EMBL/GenBank/DDBJ whole genome shotgun (WGS) entry which is preliminary data.</text>
</comment>
<reference evidence="2" key="1">
    <citation type="submission" date="2015-07" db="EMBL/GenBank/DDBJ databases">
        <title>Near-Complete Genome Sequence of the Cellulolytic Bacterium Bacteroides (Pseudobacteroides) cellulosolvens ATCC 35603.</title>
        <authorList>
            <person name="Dassa B."/>
            <person name="Utturkar S.M."/>
            <person name="Klingeman D.M."/>
            <person name="Hurt R.A."/>
            <person name="Keller M."/>
            <person name="Xu J."/>
            <person name="Reddy Y.H.K."/>
            <person name="Borovok I."/>
            <person name="Grinberg I.R."/>
            <person name="Lamed R."/>
            <person name="Zhivin O."/>
            <person name="Bayer E.A."/>
            <person name="Brown S.D."/>
        </authorList>
    </citation>
    <scope>NUCLEOTIDE SEQUENCE [LARGE SCALE GENOMIC DNA]</scope>
    <source>
        <strain evidence="2">DSM 2933</strain>
    </source>
</reference>
<sequence>MSDYFCSAHNHIKYINPVPHLLYESRLRLYFRKNIDMMKINIEDSLLEINNNLQDYIDNKHMEYIIAERNMLNDFNYTTNTVSSVFIYILCKFLNISTNVELTNITSNAYITAC</sequence>
<dbReference type="AlphaFoldDB" id="A0A0L6JPM7"/>
<evidence type="ECO:0000313" key="1">
    <source>
        <dbReference type="EMBL" id="KNY27665.1"/>
    </source>
</evidence>
<dbReference type="Proteomes" id="UP000036923">
    <property type="component" value="Unassembled WGS sequence"/>
</dbReference>
<dbReference type="EMBL" id="LGTC01000001">
    <property type="protein sequence ID" value="KNY27665.1"/>
    <property type="molecule type" value="Genomic_DNA"/>
</dbReference>
<evidence type="ECO:0000313" key="2">
    <source>
        <dbReference type="Proteomes" id="UP000036923"/>
    </source>
</evidence>
<organism evidence="1 2">
    <name type="scientific">Pseudobacteroides cellulosolvens ATCC 35603 = DSM 2933</name>
    <dbReference type="NCBI Taxonomy" id="398512"/>
    <lineage>
        <taxon>Bacteria</taxon>
        <taxon>Bacillati</taxon>
        <taxon>Bacillota</taxon>
        <taxon>Clostridia</taxon>
        <taxon>Eubacteriales</taxon>
        <taxon>Oscillospiraceae</taxon>
        <taxon>Pseudobacteroides</taxon>
    </lineage>
</organism>
<accession>A0A0L6JPM7</accession>
<protein>
    <submittedName>
        <fullName evidence="1">Uncharacterized protein</fullName>
    </submittedName>
</protein>
<name>A0A0L6JPM7_9FIRM</name>
<keyword evidence="2" id="KW-1185">Reference proteome</keyword>
<gene>
    <name evidence="1" type="ORF">Bccel_2936</name>
</gene>
<proteinExistence type="predicted"/>